<keyword evidence="13" id="KW-1185">Reference proteome</keyword>
<keyword evidence="3" id="KW-0813">Transport</keyword>
<feature type="transmembrane region" description="Helical" evidence="11">
    <location>
        <begin position="283"/>
        <end position="305"/>
    </location>
</feature>
<organism evidence="12 13">
    <name type="scientific">Mesorhizobium ciceri</name>
    <dbReference type="NCBI Taxonomy" id="39645"/>
    <lineage>
        <taxon>Bacteria</taxon>
        <taxon>Pseudomonadati</taxon>
        <taxon>Pseudomonadota</taxon>
        <taxon>Alphaproteobacteria</taxon>
        <taxon>Hyphomicrobiales</taxon>
        <taxon>Phyllobacteriaceae</taxon>
        <taxon>Mesorhizobium</taxon>
    </lineage>
</organism>
<accession>A0AB38TAQ3</accession>
<dbReference type="KEGG" id="mcic:A4R28_30895"/>
<comment type="subunit">
    <text evidence="2">The complex is composed of two ATP-binding proteins (LsrA), two transmembrane proteins (LsrC and LsrD) and a solute-binding protein (LsrB).</text>
</comment>
<proteinExistence type="predicted"/>
<dbReference type="EMBL" id="CP088147">
    <property type="protein sequence ID" value="UTU51627.1"/>
    <property type="molecule type" value="Genomic_DNA"/>
</dbReference>
<keyword evidence="5" id="KW-0997">Cell inner membrane</keyword>
<feature type="transmembrane region" description="Helical" evidence="11">
    <location>
        <begin position="140"/>
        <end position="158"/>
    </location>
</feature>
<evidence type="ECO:0000256" key="2">
    <source>
        <dbReference type="ARBA" id="ARBA00011262"/>
    </source>
</evidence>
<feature type="transmembrane region" description="Helical" evidence="11">
    <location>
        <begin position="25"/>
        <end position="45"/>
    </location>
</feature>
<evidence type="ECO:0000256" key="7">
    <source>
        <dbReference type="ARBA" id="ARBA00022989"/>
    </source>
</evidence>
<name>A0AB38TAQ3_9HYPH</name>
<keyword evidence="4" id="KW-1003">Cell membrane</keyword>
<dbReference type="GO" id="GO:0005886">
    <property type="term" value="C:plasma membrane"/>
    <property type="evidence" value="ECO:0007669"/>
    <property type="project" value="UniProtKB-SubCell"/>
</dbReference>
<evidence type="ECO:0000256" key="10">
    <source>
        <dbReference type="ARBA" id="ARBA00039381"/>
    </source>
</evidence>
<evidence type="ECO:0000256" key="11">
    <source>
        <dbReference type="SAM" id="Phobius"/>
    </source>
</evidence>
<evidence type="ECO:0000256" key="1">
    <source>
        <dbReference type="ARBA" id="ARBA00004651"/>
    </source>
</evidence>
<evidence type="ECO:0000256" key="3">
    <source>
        <dbReference type="ARBA" id="ARBA00022448"/>
    </source>
</evidence>
<dbReference type="AlphaFoldDB" id="A0AB38TAQ3"/>
<dbReference type="RefSeq" id="WP_024505176.1">
    <property type="nucleotide sequence ID" value="NZ_CP015063.1"/>
</dbReference>
<evidence type="ECO:0000256" key="8">
    <source>
        <dbReference type="ARBA" id="ARBA00023136"/>
    </source>
</evidence>
<feature type="transmembrane region" description="Helical" evidence="11">
    <location>
        <begin position="311"/>
        <end position="332"/>
    </location>
</feature>
<dbReference type="PANTHER" id="PTHR32196">
    <property type="entry name" value="ABC TRANSPORTER PERMEASE PROTEIN YPHD-RELATED-RELATED"/>
    <property type="match status" value="1"/>
</dbReference>
<comment type="function">
    <text evidence="9">Part of the ABC transporter complex LsrABCD involved in autoinducer 2 (AI-2) import. Probably responsible for the translocation of the substrate across the membrane.</text>
</comment>
<dbReference type="GO" id="GO:0022857">
    <property type="term" value="F:transmembrane transporter activity"/>
    <property type="evidence" value="ECO:0007669"/>
    <property type="project" value="InterPro"/>
</dbReference>
<feature type="transmembrane region" description="Helical" evidence="11">
    <location>
        <begin position="229"/>
        <end position="251"/>
    </location>
</feature>
<dbReference type="Pfam" id="PF02653">
    <property type="entry name" value="BPD_transp_2"/>
    <property type="match status" value="1"/>
</dbReference>
<gene>
    <name evidence="12" type="ORF">LRP29_29895</name>
</gene>
<dbReference type="CDD" id="cd06579">
    <property type="entry name" value="TM_PBP1_transp_AraH_like"/>
    <property type="match status" value="1"/>
</dbReference>
<comment type="subcellular location">
    <subcellularLocation>
        <location evidence="1">Cell membrane</location>
        <topology evidence="1">Multi-pass membrane protein</topology>
    </subcellularLocation>
</comment>
<evidence type="ECO:0000256" key="6">
    <source>
        <dbReference type="ARBA" id="ARBA00022692"/>
    </source>
</evidence>
<dbReference type="Proteomes" id="UP001060070">
    <property type="component" value="Chromosome"/>
</dbReference>
<evidence type="ECO:0000256" key="9">
    <source>
        <dbReference type="ARBA" id="ARBA00025439"/>
    </source>
</evidence>
<protein>
    <recommendedName>
        <fullName evidence="10">Autoinducer 2 import system permease protein LsrD</fullName>
    </recommendedName>
</protein>
<dbReference type="PANTHER" id="PTHR32196:SF71">
    <property type="entry name" value="AUTOINDUCER 2 IMPORT SYSTEM PERMEASE PROTEIN LSRD"/>
    <property type="match status" value="1"/>
</dbReference>
<reference evidence="12 13" key="1">
    <citation type="journal article" date="2022" name="Microbiol. Resour. Announc.">
        <title>Complete Genome Sequence of Mesorhizobium ciceri Strain R30, a Rhizobium Used as a Commercial Inoculant for Chickpea in Argentina.</title>
        <authorList>
            <person name="Foresto E."/>
            <person name="Revale S."/>
            <person name="Primo E."/>
            <person name="Nievas F."/>
            <person name="Carezzano E."/>
            <person name="Puente M."/>
            <person name="Alzari P."/>
            <person name="Mart M."/>
            <person name="Ben-Assaya M."/>
            <person name="Mornico D."/>
            <person name="Santoro M."/>
            <person name="Mart F."/>
            <person name="Giordano W."/>
            <person name="Bogino P."/>
        </authorList>
    </citation>
    <scope>NUCLEOTIDE SEQUENCE [LARGE SCALE GENOMIC DNA]</scope>
    <source>
        <strain evidence="12 13">R30</strain>
    </source>
</reference>
<evidence type="ECO:0000313" key="12">
    <source>
        <dbReference type="EMBL" id="UTU51627.1"/>
    </source>
</evidence>
<dbReference type="InterPro" id="IPR001851">
    <property type="entry name" value="ABC_transp_permease"/>
</dbReference>
<keyword evidence="7 11" id="KW-1133">Transmembrane helix</keyword>
<evidence type="ECO:0000256" key="4">
    <source>
        <dbReference type="ARBA" id="ARBA00022475"/>
    </source>
</evidence>
<feature type="transmembrane region" description="Helical" evidence="11">
    <location>
        <begin position="86"/>
        <end position="104"/>
    </location>
</feature>
<sequence length="338" mass="34407">MSILATKAAATSHRLAPSMPARAKALLASGTGIIIVLYIILYGLYSIWDPTALTADTVLNLTNNAVPLAIAAAGQTLIVLSRGFDLSVAGVISLTNVIMAAYPLDGPLGAVESLAICLAIGGVVGLVNGFLVAVLRLQSIAATLATMIICQGLSLVILDAPGGTVADFISYDLTDVLFGVIPISGLFVAGVVALWMICRRTAFGTGLYVVGADETAAHLSGINVKRVRILSFVIGGMLYGLAGFMLSAQTATGNPNAGASFLMLTFAAVALGGTSLSGGRGSVIASIIGAATLMLLQKVLFAGGVSSFYTGIFQGVVLVLAVVFGNVVTHFVERRGAT</sequence>
<feature type="transmembrane region" description="Helical" evidence="11">
    <location>
        <begin position="257"/>
        <end position="276"/>
    </location>
</feature>
<keyword evidence="8 11" id="KW-0472">Membrane</keyword>
<keyword evidence="6 11" id="KW-0812">Transmembrane</keyword>
<feature type="transmembrane region" description="Helical" evidence="11">
    <location>
        <begin position="178"/>
        <end position="198"/>
    </location>
</feature>
<feature type="transmembrane region" description="Helical" evidence="11">
    <location>
        <begin position="110"/>
        <end position="133"/>
    </location>
</feature>
<evidence type="ECO:0000256" key="5">
    <source>
        <dbReference type="ARBA" id="ARBA00022519"/>
    </source>
</evidence>
<feature type="transmembrane region" description="Helical" evidence="11">
    <location>
        <begin position="65"/>
        <end position="81"/>
    </location>
</feature>
<evidence type="ECO:0000313" key="13">
    <source>
        <dbReference type="Proteomes" id="UP001060070"/>
    </source>
</evidence>